<dbReference type="Gene3D" id="2.160.10.10">
    <property type="entry name" value="Hexapeptide repeat proteins"/>
    <property type="match status" value="1"/>
</dbReference>
<gene>
    <name evidence="2" type="ORF">LG219_13830</name>
</gene>
<keyword evidence="3" id="KW-1185">Reference proteome</keyword>
<dbReference type="Pfam" id="PF00483">
    <property type="entry name" value="NTP_transferase"/>
    <property type="match status" value="1"/>
</dbReference>
<dbReference type="Proteomes" id="UP001198034">
    <property type="component" value="Unassembled WGS sequence"/>
</dbReference>
<dbReference type="SUPFAM" id="SSF51161">
    <property type="entry name" value="Trimeric LpxA-like enzymes"/>
    <property type="match status" value="1"/>
</dbReference>
<dbReference type="EMBL" id="JAJAWG010000013">
    <property type="protein sequence ID" value="MCB5197341.1"/>
    <property type="molecule type" value="Genomic_DNA"/>
</dbReference>
<organism evidence="2 3">
    <name type="scientific">Deefgea salmonis</name>
    <dbReference type="NCBI Taxonomy" id="2875502"/>
    <lineage>
        <taxon>Bacteria</taxon>
        <taxon>Pseudomonadati</taxon>
        <taxon>Pseudomonadota</taxon>
        <taxon>Betaproteobacteria</taxon>
        <taxon>Neisseriales</taxon>
        <taxon>Chitinibacteraceae</taxon>
        <taxon>Deefgea</taxon>
    </lineage>
</organism>
<reference evidence="2 3" key="1">
    <citation type="submission" date="2021-10" db="EMBL/GenBank/DDBJ databases">
        <authorList>
            <person name="Chen M."/>
        </authorList>
    </citation>
    <scope>NUCLEOTIDE SEQUENCE [LARGE SCALE GENOMIC DNA]</scope>
    <source>
        <strain evidence="2 3">H3-26</strain>
    </source>
</reference>
<sequence length="395" mass="43445">MKALILAAGKGTRLMPLSRDRPKPMLPILDRPVLECLIEQLAKHGIDQIVINTSYLATEIESYFMSGRRFGVELAFSYEGFEADGQLHDAPLGSAGTIRQIQQHSGFFDDTFLVLCGDALIDLDLTALVAAHHQAGALATLALTRVAPEKCSQYGVALLDDTGRIMAFQEKPPLGEAQSDLVNTGVYVFEPDILKYIPSNTPYDLGSDVFPFLAREGLALYGVEIPFNWVDIGRVSDYYAVQMEAIRGHIPVVSRPGQEIAPNIFVGANTRFDPRRCHVKGPIVIADSVTIEDGVTLIGPLWIGRGAYIERGAHIERSLVFDYTRVGSQASLIEMLASGRWCACKDGLTIDPIASDIPWVLADSRTKLAPIYHREQHFLVRLEQFEPLSIGNPTP</sequence>
<dbReference type="Gene3D" id="3.90.550.10">
    <property type="entry name" value="Spore Coat Polysaccharide Biosynthesis Protein SpsA, Chain A"/>
    <property type="match status" value="1"/>
</dbReference>
<dbReference type="SUPFAM" id="SSF53448">
    <property type="entry name" value="Nucleotide-diphospho-sugar transferases"/>
    <property type="match status" value="1"/>
</dbReference>
<dbReference type="InterPro" id="IPR050486">
    <property type="entry name" value="Mannose-1P_guanyltransferase"/>
</dbReference>
<evidence type="ECO:0000313" key="3">
    <source>
        <dbReference type="Proteomes" id="UP001198034"/>
    </source>
</evidence>
<dbReference type="CDD" id="cd04181">
    <property type="entry name" value="NTP_transferase"/>
    <property type="match status" value="1"/>
</dbReference>
<protein>
    <submittedName>
        <fullName evidence="2">NDP-sugar synthase</fullName>
    </submittedName>
</protein>
<dbReference type="RefSeq" id="WP_226765041.1">
    <property type="nucleotide sequence ID" value="NZ_JAJAWG010000013.1"/>
</dbReference>
<evidence type="ECO:0000313" key="2">
    <source>
        <dbReference type="EMBL" id="MCB5197341.1"/>
    </source>
</evidence>
<accession>A0ABS8BP69</accession>
<proteinExistence type="predicted"/>
<comment type="caution">
    <text evidence="2">The sequence shown here is derived from an EMBL/GenBank/DDBJ whole genome shotgun (WGS) entry which is preliminary data.</text>
</comment>
<dbReference type="InterPro" id="IPR029044">
    <property type="entry name" value="Nucleotide-diphossugar_trans"/>
</dbReference>
<dbReference type="PANTHER" id="PTHR22572">
    <property type="entry name" value="SUGAR-1-PHOSPHATE GUANYL TRANSFERASE"/>
    <property type="match status" value="1"/>
</dbReference>
<evidence type="ECO:0000259" key="1">
    <source>
        <dbReference type="Pfam" id="PF00483"/>
    </source>
</evidence>
<dbReference type="InterPro" id="IPR005835">
    <property type="entry name" value="NTP_transferase_dom"/>
</dbReference>
<dbReference type="InterPro" id="IPR011004">
    <property type="entry name" value="Trimer_LpxA-like_sf"/>
</dbReference>
<name>A0ABS8BP69_9NEIS</name>
<feature type="domain" description="Nucleotidyl transferase" evidence="1">
    <location>
        <begin position="2"/>
        <end position="245"/>
    </location>
</feature>